<protein>
    <submittedName>
        <fullName evidence="2">Uncharacterized protein</fullName>
    </submittedName>
</protein>
<evidence type="ECO:0000256" key="1">
    <source>
        <dbReference type="SAM" id="Phobius"/>
    </source>
</evidence>
<gene>
    <name evidence="2" type="ORF">Dsin_004175</name>
</gene>
<keyword evidence="1" id="KW-0812">Transmembrane</keyword>
<keyword evidence="1" id="KW-0472">Membrane</keyword>
<comment type="caution">
    <text evidence="2">The sequence shown here is derived from an EMBL/GenBank/DDBJ whole genome shotgun (WGS) entry which is preliminary data.</text>
</comment>
<proteinExistence type="predicted"/>
<reference evidence="2" key="1">
    <citation type="journal article" date="2023" name="Plant J.">
        <title>Genome sequences and population genomics provide insights into the demographic history, inbreeding, and mutation load of two 'living fossil' tree species of Dipteronia.</title>
        <authorList>
            <person name="Feng Y."/>
            <person name="Comes H.P."/>
            <person name="Chen J."/>
            <person name="Zhu S."/>
            <person name="Lu R."/>
            <person name="Zhang X."/>
            <person name="Li P."/>
            <person name="Qiu J."/>
            <person name="Olsen K.M."/>
            <person name="Qiu Y."/>
        </authorList>
    </citation>
    <scope>NUCLEOTIDE SEQUENCE</scope>
    <source>
        <strain evidence="2">NBL</strain>
    </source>
</reference>
<accession>A0AAE0BAW5</accession>
<name>A0AAE0BAW5_9ROSI</name>
<evidence type="ECO:0000313" key="2">
    <source>
        <dbReference type="EMBL" id="KAK3232294.1"/>
    </source>
</evidence>
<organism evidence="2 3">
    <name type="scientific">Dipteronia sinensis</name>
    <dbReference type="NCBI Taxonomy" id="43782"/>
    <lineage>
        <taxon>Eukaryota</taxon>
        <taxon>Viridiplantae</taxon>
        <taxon>Streptophyta</taxon>
        <taxon>Embryophyta</taxon>
        <taxon>Tracheophyta</taxon>
        <taxon>Spermatophyta</taxon>
        <taxon>Magnoliopsida</taxon>
        <taxon>eudicotyledons</taxon>
        <taxon>Gunneridae</taxon>
        <taxon>Pentapetalae</taxon>
        <taxon>rosids</taxon>
        <taxon>malvids</taxon>
        <taxon>Sapindales</taxon>
        <taxon>Sapindaceae</taxon>
        <taxon>Hippocastanoideae</taxon>
        <taxon>Acereae</taxon>
        <taxon>Dipteronia</taxon>
    </lineage>
</organism>
<dbReference type="Proteomes" id="UP001281410">
    <property type="component" value="Unassembled WGS sequence"/>
</dbReference>
<keyword evidence="1" id="KW-1133">Transmembrane helix</keyword>
<keyword evidence="3" id="KW-1185">Reference proteome</keyword>
<dbReference type="AlphaFoldDB" id="A0AAE0BAW5"/>
<evidence type="ECO:0000313" key="3">
    <source>
        <dbReference type="Proteomes" id="UP001281410"/>
    </source>
</evidence>
<sequence>MSPWTCLAPSASTMMVASNEQLGWIAGPAVMFLSLITLPVFSLLVTDLETLSLAKEIILKWMLFDPILFMGKYNNCSYRSGQGDGSDSRPVRQSNRLRRRPKIYTHTLLYYTPKQKSNTKARRAASQIAKMFAPRNRQVMVLVPEFLQSSSSSPKDSSYFKRVPKSSAINVIDFGSTTYERQD</sequence>
<dbReference type="EMBL" id="JANJYJ010000001">
    <property type="protein sequence ID" value="KAK3232294.1"/>
    <property type="molecule type" value="Genomic_DNA"/>
</dbReference>
<feature type="transmembrane region" description="Helical" evidence="1">
    <location>
        <begin position="22"/>
        <end position="45"/>
    </location>
</feature>